<evidence type="ECO:0000256" key="1">
    <source>
        <dbReference type="SAM" id="SignalP"/>
    </source>
</evidence>
<feature type="chain" id="PRO_5028366387" description="Outer membrane porin, OprD family" evidence="1">
    <location>
        <begin position="21"/>
        <end position="442"/>
    </location>
</feature>
<name>A0A6S6TQM1_9BACT</name>
<dbReference type="InterPro" id="IPR023614">
    <property type="entry name" value="Porin_dom_sf"/>
</dbReference>
<organism evidence="2">
    <name type="scientific">uncultured Sulfurovum sp</name>
    <dbReference type="NCBI Taxonomy" id="269237"/>
    <lineage>
        <taxon>Bacteria</taxon>
        <taxon>Pseudomonadati</taxon>
        <taxon>Campylobacterota</taxon>
        <taxon>Epsilonproteobacteria</taxon>
        <taxon>Campylobacterales</taxon>
        <taxon>Sulfurovaceae</taxon>
        <taxon>Sulfurovum</taxon>
        <taxon>environmental samples</taxon>
    </lineage>
</organism>
<keyword evidence="1" id="KW-0732">Signal</keyword>
<dbReference type="EMBL" id="CACVAU010000053">
    <property type="protein sequence ID" value="CAA6818243.1"/>
    <property type="molecule type" value="Genomic_DNA"/>
</dbReference>
<reference evidence="2" key="1">
    <citation type="submission" date="2020-01" db="EMBL/GenBank/DDBJ databases">
        <authorList>
            <person name="Meier V. D."/>
            <person name="Meier V D."/>
        </authorList>
    </citation>
    <scope>NUCLEOTIDE SEQUENCE</scope>
    <source>
        <strain evidence="2">HLG_WM_MAG_05</strain>
    </source>
</reference>
<protein>
    <recommendedName>
        <fullName evidence="3">Outer membrane porin, OprD family</fullName>
    </recommendedName>
</protein>
<feature type="signal peptide" evidence="1">
    <location>
        <begin position="1"/>
        <end position="20"/>
    </location>
</feature>
<evidence type="ECO:0000313" key="2">
    <source>
        <dbReference type="EMBL" id="CAA6818243.1"/>
    </source>
</evidence>
<proteinExistence type="predicted"/>
<dbReference type="AlphaFoldDB" id="A0A6S6TQM1"/>
<evidence type="ECO:0008006" key="3">
    <source>
        <dbReference type="Google" id="ProtNLM"/>
    </source>
</evidence>
<gene>
    <name evidence="2" type="ORF">HELGO_WM17453</name>
</gene>
<accession>A0A6S6TQM1</accession>
<sequence>MIKRNSILLASLMLSTSVMAEIVKKEVKVSKLDDGKLHGYTRLHHIFDGESNGFDKNTGSTVGVALKYGETFSKHFALGGEVYGVAETGFNNHDKTVALGQGMGVSSTDQAQGHVSGLHFTLKGLPGKSKVTWARSQFKSPMTKIEITHVPNMYEYLRADTGILGGNLSLSFITDMAYGSRSAADWGLIGERTATAGMSHSPFSDKGTNTLERGKYYRIDETAGSASTEGIAVVGYERQFDNLKLNIWNFKAENILNNLYTELDYAIKFGEGNAVVLSGQYLKQKIDDVTLNSGGNTYGGAFYGAQAKVKVKKFVLKIAYNKKDDEGGFYNAWGANPGYTSSIFSRNEYRDGVKAGKITGIYGLTKNLKVMGSVAQYSQSNMKLAGKDAQGSAKETDLVMIYKPQKNLMLKLFNANRTSEFNGLGATPKTQNHTRLIANYAF</sequence>
<dbReference type="Gene3D" id="2.40.160.10">
    <property type="entry name" value="Porin"/>
    <property type="match status" value="1"/>
</dbReference>